<accession>A0ABC9E3A0</accession>
<feature type="region of interest" description="Disordered" evidence="1">
    <location>
        <begin position="121"/>
        <end position="149"/>
    </location>
</feature>
<evidence type="ECO:0000256" key="2">
    <source>
        <dbReference type="SAM" id="SignalP"/>
    </source>
</evidence>
<evidence type="ECO:0000256" key="1">
    <source>
        <dbReference type="SAM" id="MobiDB-lite"/>
    </source>
</evidence>
<evidence type="ECO:0000313" key="4">
    <source>
        <dbReference type="Proteomes" id="UP001497457"/>
    </source>
</evidence>
<dbReference type="EMBL" id="OZ075145">
    <property type="protein sequence ID" value="CAL5049044.1"/>
    <property type="molecule type" value="Genomic_DNA"/>
</dbReference>
<feature type="chain" id="PRO_5044855916" evidence="2">
    <location>
        <begin position="39"/>
        <end position="149"/>
    </location>
</feature>
<evidence type="ECO:0000313" key="3">
    <source>
        <dbReference type="EMBL" id="CAL5049044.1"/>
    </source>
</evidence>
<keyword evidence="2" id="KW-0732">Signal</keyword>
<reference evidence="3" key="1">
    <citation type="submission" date="2024-10" db="EMBL/GenBank/DDBJ databases">
        <authorList>
            <person name="Ryan C."/>
        </authorList>
    </citation>
    <scope>NUCLEOTIDE SEQUENCE [LARGE SCALE GENOMIC DNA]</scope>
</reference>
<protein>
    <submittedName>
        <fullName evidence="3">Uncharacterized protein</fullName>
    </submittedName>
</protein>
<dbReference type="AlphaFoldDB" id="A0ABC9E3A0"/>
<proteinExistence type="predicted"/>
<dbReference type="Proteomes" id="UP001497457">
    <property type="component" value="Chromosome 35b"/>
</dbReference>
<feature type="region of interest" description="Disordered" evidence="1">
    <location>
        <begin position="62"/>
        <end position="84"/>
    </location>
</feature>
<feature type="signal peptide" evidence="2">
    <location>
        <begin position="1"/>
        <end position="38"/>
    </location>
</feature>
<name>A0ABC9E3A0_9POAL</name>
<organism evidence="3 4">
    <name type="scientific">Urochloa decumbens</name>
    <dbReference type="NCBI Taxonomy" id="240449"/>
    <lineage>
        <taxon>Eukaryota</taxon>
        <taxon>Viridiplantae</taxon>
        <taxon>Streptophyta</taxon>
        <taxon>Embryophyta</taxon>
        <taxon>Tracheophyta</taxon>
        <taxon>Spermatophyta</taxon>
        <taxon>Magnoliopsida</taxon>
        <taxon>Liliopsida</taxon>
        <taxon>Poales</taxon>
        <taxon>Poaceae</taxon>
        <taxon>PACMAD clade</taxon>
        <taxon>Panicoideae</taxon>
        <taxon>Panicodae</taxon>
        <taxon>Paniceae</taxon>
        <taxon>Melinidinae</taxon>
        <taxon>Urochloa</taxon>
    </lineage>
</organism>
<gene>
    <name evidence="3" type="ORF">URODEC1_LOCUS90791</name>
</gene>
<sequence>MEKEKRKGEISQSPAFHCRFSCSAVALLLLSWLRLAAPASSSAPTRGCELVCSAQPPSSCTVAAFSSPEPEPPDEPDAVCTTPSSRTARLAAGVARKVGLSSPAMMTTTCSRNPAAGLAAPAAEPFSSSAPASPARRSRSASRYPESFQ</sequence>
<keyword evidence="4" id="KW-1185">Reference proteome</keyword>